<comment type="caution">
    <text evidence="2">The sequence shown here is derived from an EMBL/GenBank/DDBJ whole genome shotgun (WGS) entry which is preliminary data.</text>
</comment>
<accession>A0ABV1BUC8</accession>
<evidence type="ECO:0000256" key="1">
    <source>
        <dbReference type="SAM" id="Phobius"/>
    </source>
</evidence>
<organism evidence="2 3">
    <name type="scientific">[Lactobacillus] rogosae</name>
    <dbReference type="NCBI Taxonomy" id="706562"/>
    <lineage>
        <taxon>Bacteria</taxon>
        <taxon>Bacillati</taxon>
        <taxon>Bacillota</taxon>
        <taxon>Clostridia</taxon>
        <taxon>Lachnospirales</taxon>
        <taxon>Lachnospiraceae</taxon>
        <taxon>Lachnospira</taxon>
    </lineage>
</organism>
<dbReference type="RefSeq" id="WP_349153321.1">
    <property type="nucleotide sequence ID" value="NZ_DAWDIQ010000002.1"/>
</dbReference>
<protein>
    <submittedName>
        <fullName evidence="2">Sialidase family protein</fullName>
        <ecNumber evidence="2">3.2.1.-</ecNumber>
    </submittedName>
</protein>
<keyword evidence="2" id="KW-0378">Hydrolase</keyword>
<proteinExistence type="predicted"/>
<sequence>MKKKNREKLRLITLRVCIGILCAFVIAVFIRSYYYRSKESNLDIKSRYTFTVDIDAYGDVIDEQYQTRAATYDDSNVINTMPDVSQVKTETVARTWLNEYVNQYMNEYLPYNKSVKRMTIDDINVLNEDEHTALISFSVILKNAASDYFLSWDGVTDDDRLKCEWVVSYYIDAHTDNTATVYVTSALSPEEYGIAQYNEKAALAADSENKTNASTDLLARYVIRDDILSVTYDDGEHYATVPVDVENLMYESGSTSTLKDGSYLITTSKTAFLFGGRMGSSKKVPVTLIYSDDKGVNWTSCELDNIYNAEDYYVDFFDENKGVIVCGYARTDNEKESYRIYQTANGGETWTTVGSGPANYILKGVMYVDENVGFFCYNYAEGMDGNLYMTKDGGKTFSKVTLPEQELDSTAKSSTASSTVADDELRWNDVYKEALVPTVDGKGIITVYLTQGSNGTYNDGKTAAKYQSSDKGDTWVFVSQLEITQNNNKHN</sequence>
<gene>
    <name evidence="2" type="ORF">WMO14_04175</name>
</gene>
<keyword evidence="3" id="KW-1185">Reference proteome</keyword>
<keyword evidence="1" id="KW-0472">Membrane</keyword>
<keyword evidence="2" id="KW-0326">Glycosidase</keyword>
<dbReference type="InterPro" id="IPR015943">
    <property type="entry name" value="WD40/YVTN_repeat-like_dom_sf"/>
</dbReference>
<evidence type="ECO:0000313" key="2">
    <source>
        <dbReference type="EMBL" id="MEQ2379083.1"/>
    </source>
</evidence>
<dbReference type="EC" id="3.2.1.-" evidence="2"/>
<keyword evidence="1" id="KW-1133">Transmembrane helix</keyword>
<dbReference type="GO" id="GO:0016798">
    <property type="term" value="F:hydrolase activity, acting on glycosyl bonds"/>
    <property type="evidence" value="ECO:0007669"/>
    <property type="project" value="UniProtKB-KW"/>
</dbReference>
<evidence type="ECO:0000313" key="3">
    <source>
        <dbReference type="Proteomes" id="UP001442364"/>
    </source>
</evidence>
<name>A0ABV1BUC8_9FIRM</name>
<dbReference type="SUPFAM" id="SSF110296">
    <property type="entry name" value="Oligoxyloglucan reducing end-specific cellobiohydrolase"/>
    <property type="match status" value="1"/>
</dbReference>
<feature type="transmembrane region" description="Helical" evidence="1">
    <location>
        <begin position="12"/>
        <end position="34"/>
    </location>
</feature>
<dbReference type="Proteomes" id="UP001442364">
    <property type="component" value="Unassembled WGS sequence"/>
</dbReference>
<dbReference type="EMBL" id="JBBMER010000002">
    <property type="protein sequence ID" value="MEQ2379083.1"/>
    <property type="molecule type" value="Genomic_DNA"/>
</dbReference>
<dbReference type="CDD" id="cd15482">
    <property type="entry name" value="Sialidase_non-viral"/>
    <property type="match status" value="1"/>
</dbReference>
<keyword evidence="1" id="KW-0812">Transmembrane</keyword>
<reference evidence="2 3" key="1">
    <citation type="submission" date="2024-03" db="EMBL/GenBank/DDBJ databases">
        <title>Human intestinal bacterial collection.</title>
        <authorList>
            <person name="Pauvert C."/>
            <person name="Hitch T.C.A."/>
            <person name="Clavel T."/>
        </authorList>
    </citation>
    <scope>NUCLEOTIDE SEQUENCE [LARGE SCALE GENOMIC DNA]</scope>
    <source>
        <strain evidence="2 3">CLA-AA-H255</strain>
    </source>
</reference>
<dbReference type="Gene3D" id="2.130.10.10">
    <property type="entry name" value="YVTN repeat-like/Quinoprotein amine dehydrogenase"/>
    <property type="match status" value="1"/>
</dbReference>